<gene>
    <name evidence="2" type="ORF">KC19_9G007500</name>
</gene>
<protein>
    <recommendedName>
        <fullName evidence="4">Secreted protein</fullName>
    </recommendedName>
</protein>
<name>A0A8T0GQZ6_CERPU</name>
<feature type="chain" id="PRO_5035912777" description="Secreted protein" evidence="1">
    <location>
        <begin position="21"/>
        <end position="68"/>
    </location>
</feature>
<dbReference type="Proteomes" id="UP000822688">
    <property type="component" value="Chromosome 9"/>
</dbReference>
<dbReference type="EMBL" id="CM026430">
    <property type="protein sequence ID" value="KAG0560719.1"/>
    <property type="molecule type" value="Genomic_DNA"/>
</dbReference>
<sequence length="68" mass="7792">MVQVTVITPCLHLLYLSCVAMDCENAQSPAVDIFIRCRALSNWPTQKTQHQSGRCRKTLFSCNLHTRR</sequence>
<evidence type="ECO:0000313" key="2">
    <source>
        <dbReference type="EMBL" id="KAG0560719.1"/>
    </source>
</evidence>
<organism evidence="2 3">
    <name type="scientific">Ceratodon purpureus</name>
    <name type="common">Fire moss</name>
    <name type="synonym">Dicranum purpureum</name>
    <dbReference type="NCBI Taxonomy" id="3225"/>
    <lineage>
        <taxon>Eukaryota</taxon>
        <taxon>Viridiplantae</taxon>
        <taxon>Streptophyta</taxon>
        <taxon>Embryophyta</taxon>
        <taxon>Bryophyta</taxon>
        <taxon>Bryophytina</taxon>
        <taxon>Bryopsida</taxon>
        <taxon>Dicranidae</taxon>
        <taxon>Pseudoditrichales</taxon>
        <taxon>Ditrichaceae</taxon>
        <taxon>Ceratodon</taxon>
    </lineage>
</organism>
<evidence type="ECO:0000256" key="1">
    <source>
        <dbReference type="SAM" id="SignalP"/>
    </source>
</evidence>
<reference evidence="2" key="1">
    <citation type="submission" date="2020-06" db="EMBL/GenBank/DDBJ databases">
        <title>WGS assembly of Ceratodon purpureus strain R40.</title>
        <authorList>
            <person name="Carey S.B."/>
            <person name="Jenkins J."/>
            <person name="Shu S."/>
            <person name="Lovell J.T."/>
            <person name="Sreedasyam A."/>
            <person name="Maumus F."/>
            <person name="Tiley G.P."/>
            <person name="Fernandez-Pozo N."/>
            <person name="Barry K."/>
            <person name="Chen C."/>
            <person name="Wang M."/>
            <person name="Lipzen A."/>
            <person name="Daum C."/>
            <person name="Saski C.A."/>
            <person name="Payton A.C."/>
            <person name="Mcbreen J.C."/>
            <person name="Conrad R.E."/>
            <person name="Kollar L.M."/>
            <person name="Olsson S."/>
            <person name="Huttunen S."/>
            <person name="Landis J.B."/>
            <person name="Wickett N.J."/>
            <person name="Johnson M.G."/>
            <person name="Rensing S.A."/>
            <person name="Grimwood J."/>
            <person name="Schmutz J."/>
            <person name="Mcdaniel S.F."/>
        </authorList>
    </citation>
    <scope>NUCLEOTIDE SEQUENCE</scope>
    <source>
        <strain evidence="2">R40</strain>
    </source>
</reference>
<accession>A0A8T0GQZ6</accession>
<evidence type="ECO:0000313" key="3">
    <source>
        <dbReference type="Proteomes" id="UP000822688"/>
    </source>
</evidence>
<keyword evidence="1" id="KW-0732">Signal</keyword>
<feature type="signal peptide" evidence="1">
    <location>
        <begin position="1"/>
        <end position="20"/>
    </location>
</feature>
<proteinExistence type="predicted"/>
<evidence type="ECO:0008006" key="4">
    <source>
        <dbReference type="Google" id="ProtNLM"/>
    </source>
</evidence>
<comment type="caution">
    <text evidence="2">The sequence shown here is derived from an EMBL/GenBank/DDBJ whole genome shotgun (WGS) entry which is preliminary data.</text>
</comment>
<dbReference type="AlphaFoldDB" id="A0A8T0GQZ6"/>
<keyword evidence="3" id="KW-1185">Reference proteome</keyword>